<dbReference type="InterPro" id="IPR002347">
    <property type="entry name" value="SDR_fam"/>
</dbReference>
<evidence type="ECO:0000313" key="5">
    <source>
        <dbReference type="Proteomes" id="UP000013521"/>
    </source>
</evidence>
<reference evidence="5" key="1">
    <citation type="journal article" date="2013" name="Genome Announc.">
        <title>Draft genome sequence of Neofusicoccum parvum isolate UCR-NP2, a fungal vascular pathogen associated with grapevine cankers.</title>
        <authorList>
            <person name="Blanco-Ulate B."/>
            <person name="Rolshausen P."/>
            <person name="Cantu D."/>
        </authorList>
    </citation>
    <scope>NUCLEOTIDE SEQUENCE [LARGE SCALE GENOMIC DNA]</scope>
    <source>
        <strain evidence="5">UCR-NP2</strain>
    </source>
</reference>
<dbReference type="PRINTS" id="PR00081">
    <property type="entry name" value="GDHRDH"/>
</dbReference>
<comment type="similarity">
    <text evidence="1">Belongs to the short-chain dehydrogenases/reductases (SDR) family.</text>
</comment>
<dbReference type="KEGG" id="npa:UCRNP2_495"/>
<gene>
    <name evidence="4" type="ORF">UCRNP2_495</name>
</gene>
<keyword evidence="2" id="KW-0521">NADP</keyword>
<dbReference type="PANTHER" id="PTHR43618:SF12">
    <property type="entry name" value="OXIDOREDUCTASE, SHORT-CHAIN DEHYDROGENASE_REDUCTASE FAMILY (AFU_ORTHOLOGUE AFUA_1G14540)"/>
    <property type="match status" value="1"/>
</dbReference>
<dbReference type="OrthoDB" id="294295at2759"/>
<dbReference type="Proteomes" id="UP000013521">
    <property type="component" value="Unassembled WGS sequence"/>
</dbReference>
<evidence type="ECO:0000313" key="4">
    <source>
        <dbReference type="EMBL" id="EOD52705.1"/>
    </source>
</evidence>
<dbReference type="PANTHER" id="PTHR43618">
    <property type="entry name" value="7-ALPHA-HYDROXYSTEROID DEHYDROGENASE"/>
    <property type="match status" value="1"/>
</dbReference>
<dbReference type="PROSITE" id="PS00061">
    <property type="entry name" value="ADH_SHORT"/>
    <property type="match status" value="1"/>
</dbReference>
<evidence type="ECO:0000256" key="2">
    <source>
        <dbReference type="ARBA" id="ARBA00022857"/>
    </source>
</evidence>
<dbReference type="Gene3D" id="3.40.50.720">
    <property type="entry name" value="NAD(P)-binding Rossmann-like Domain"/>
    <property type="match status" value="1"/>
</dbReference>
<dbReference type="GO" id="GO:0016491">
    <property type="term" value="F:oxidoreductase activity"/>
    <property type="evidence" value="ECO:0007669"/>
    <property type="project" value="UniProtKB-KW"/>
</dbReference>
<proteinExistence type="inferred from homology"/>
<dbReference type="Pfam" id="PF13561">
    <property type="entry name" value="adh_short_C2"/>
    <property type="match status" value="1"/>
</dbReference>
<sequence length="303" mass="31469">MAGANLLDFQNIFSLEGKVAVVTGGSRGLGLAAASGILQAGASKVYITSRTASACEQACATLNALPNKRPGAEAISVPADSSTTDGIQGLVDAVSQTTDHVDLLLVNAGTAHREGFDTHNEEKWDEVLNINLKSVFYTIQRYTPPSHIPQRHTNTHHPASRRFTPLLTHPSHATLTTPSRAIVTASVSAIGQTTLGANAAFSYAAAKAGAVHLVRQLALELGPRHVLVNSIAPGFFPTEMAAPMIEARGGAAELGRTYPNGRLGAGEDFAAAVVWLGSRAGSHVVGQCIVVDGGGVIGKINKE</sequence>
<protein>
    <submittedName>
        <fullName evidence="4">Putative rhamnolipids biosynthesis 3-oxoacyl-protein</fullName>
    </submittedName>
</protein>
<dbReference type="eggNOG" id="KOG0725">
    <property type="taxonomic scope" value="Eukaryota"/>
</dbReference>
<evidence type="ECO:0000256" key="3">
    <source>
        <dbReference type="ARBA" id="ARBA00023002"/>
    </source>
</evidence>
<dbReference type="HOGENOM" id="CLU_010194_1_1_1"/>
<dbReference type="SUPFAM" id="SSF51735">
    <property type="entry name" value="NAD(P)-binding Rossmann-fold domains"/>
    <property type="match status" value="1"/>
</dbReference>
<dbReference type="InterPro" id="IPR036291">
    <property type="entry name" value="NAD(P)-bd_dom_sf"/>
</dbReference>
<dbReference type="OMA" id="TASACEQ"/>
<keyword evidence="3" id="KW-0560">Oxidoreductase</keyword>
<dbReference type="STRING" id="1287680.R1GLY7"/>
<accession>R1GLY7</accession>
<dbReference type="InterPro" id="IPR052178">
    <property type="entry name" value="Sec_Metab_Biosynth_SDR"/>
</dbReference>
<name>R1GLY7_BOTPV</name>
<dbReference type="Pfam" id="PF00106">
    <property type="entry name" value="adh_short"/>
    <property type="match status" value="1"/>
</dbReference>
<organism evidence="4 5">
    <name type="scientific">Botryosphaeria parva (strain UCR-NP2)</name>
    <name type="common">Grapevine canker fungus</name>
    <name type="synonym">Neofusicoccum parvum</name>
    <dbReference type="NCBI Taxonomy" id="1287680"/>
    <lineage>
        <taxon>Eukaryota</taxon>
        <taxon>Fungi</taxon>
        <taxon>Dikarya</taxon>
        <taxon>Ascomycota</taxon>
        <taxon>Pezizomycotina</taxon>
        <taxon>Dothideomycetes</taxon>
        <taxon>Dothideomycetes incertae sedis</taxon>
        <taxon>Botryosphaeriales</taxon>
        <taxon>Botryosphaeriaceae</taxon>
        <taxon>Neofusicoccum</taxon>
    </lineage>
</organism>
<evidence type="ECO:0000256" key="1">
    <source>
        <dbReference type="ARBA" id="ARBA00006484"/>
    </source>
</evidence>
<dbReference type="InterPro" id="IPR020904">
    <property type="entry name" value="Sc_DH/Rdtase_CS"/>
</dbReference>
<dbReference type="EMBL" id="KB915697">
    <property type="protein sequence ID" value="EOD52705.1"/>
    <property type="molecule type" value="Genomic_DNA"/>
</dbReference>
<dbReference type="AlphaFoldDB" id="R1GLY7"/>